<gene>
    <name evidence="2" type="ORF">ASZ90_018196</name>
</gene>
<dbReference type="InterPro" id="IPR023875">
    <property type="entry name" value="DNA_repair_put"/>
</dbReference>
<dbReference type="InterPro" id="IPR025404">
    <property type="entry name" value="DUF4130"/>
</dbReference>
<accession>A0A0W8E7K5</accession>
<dbReference type="Pfam" id="PF13566">
    <property type="entry name" value="DUF4130"/>
    <property type="match status" value="1"/>
</dbReference>
<sequence length="211" mass="25199">MVITDPLLAKRVYRAIEEKISPDALENIYHVYLSSSSEKENLILNYLRLGFKMGSKVDLYLTHPDVYPVHKLDRKVTLEVHRLLGLLRFKDTGRFLYSVMSPDHHILTLIADHFADRLAGERWIIHDQKRKLAIVYDGQDHNKDKSALQHKWYLTDFAGHMDDSITSEEQHWQQLWQLYFQHISIESRYNPRLQSQFVPRRYRRHLVEFQS</sequence>
<name>A0A0W8E7K5_9ZZZZ</name>
<reference evidence="2" key="1">
    <citation type="journal article" date="2015" name="Proc. Natl. Acad. Sci. U.S.A.">
        <title>Networks of energetic and metabolic interactions define dynamics in microbial communities.</title>
        <authorList>
            <person name="Embree M."/>
            <person name="Liu J.K."/>
            <person name="Al-Bassam M.M."/>
            <person name="Zengler K."/>
        </authorList>
    </citation>
    <scope>NUCLEOTIDE SEQUENCE</scope>
</reference>
<evidence type="ECO:0000259" key="1">
    <source>
        <dbReference type="Pfam" id="PF13566"/>
    </source>
</evidence>
<protein>
    <submittedName>
        <fullName evidence="2">Domain often clustered or fused with uracil-dna glycosylase</fullName>
    </submittedName>
</protein>
<dbReference type="AlphaFoldDB" id="A0A0W8E7K5"/>
<dbReference type="NCBIfam" id="TIGR03915">
    <property type="entry name" value="SAM_7_link_chp"/>
    <property type="match status" value="1"/>
</dbReference>
<proteinExistence type="predicted"/>
<feature type="domain" description="DUF4130" evidence="1">
    <location>
        <begin position="38"/>
        <end position="208"/>
    </location>
</feature>
<evidence type="ECO:0000313" key="2">
    <source>
        <dbReference type="EMBL" id="KUG04429.1"/>
    </source>
</evidence>
<organism evidence="2">
    <name type="scientific">hydrocarbon metagenome</name>
    <dbReference type="NCBI Taxonomy" id="938273"/>
    <lineage>
        <taxon>unclassified sequences</taxon>
        <taxon>metagenomes</taxon>
        <taxon>ecological metagenomes</taxon>
    </lineage>
</organism>
<dbReference type="EMBL" id="LNQE01001849">
    <property type="protein sequence ID" value="KUG04429.1"/>
    <property type="molecule type" value="Genomic_DNA"/>
</dbReference>
<comment type="caution">
    <text evidence="2">The sequence shown here is derived from an EMBL/GenBank/DDBJ whole genome shotgun (WGS) entry which is preliminary data.</text>
</comment>